<gene>
    <name evidence="1" type="ORF">CWATWH0005_4293</name>
</gene>
<name>T2IPU1_CROWT</name>
<dbReference type="AlphaFoldDB" id="T2IPU1"/>
<evidence type="ECO:0000313" key="1">
    <source>
        <dbReference type="EMBL" id="CCQ54944.1"/>
    </source>
</evidence>
<accession>T2IPU1</accession>
<comment type="caution">
    <text evidence="1">The sequence shown here is derived from an EMBL/GenBank/DDBJ whole genome shotgun (WGS) entry which is preliminary data.</text>
</comment>
<dbReference type="EMBL" id="CAQL01000263">
    <property type="protein sequence ID" value="CCQ54944.1"/>
    <property type="molecule type" value="Genomic_DNA"/>
</dbReference>
<evidence type="ECO:0000313" key="2">
    <source>
        <dbReference type="Proteomes" id="UP000017981"/>
    </source>
</evidence>
<dbReference type="Proteomes" id="UP000017981">
    <property type="component" value="Unassembled WGS sequence"/>
</dbReference>
<sequence>MSIFLDTNTGKNHRQTYPTILVGIKFFRVSTGRWGDGGVWENINLSASRNTRLRD</sequence>
<reference evidence="1 2" key="2">
    <citation type="submission" date="2013-09" db="EMBL/GenBank/DDBJ databases">
        <title>Whole genome comparison of six Crocosphaera watsonii strains with differing phenotypes.</title>
        <authorList>
            <person name="Bench S.R."/>
            <person name="Heller P."/>
            <person name="Frank I."/>
            <person name="Arciniega M."/>
            <person name="Shilova I.N."/>
            <person name="Zehr J.P."/>
        </authorList>
    </citation>
    <scope>NUCLEOTIDE SEQUENCE [LARGE SCALE GENOMIC DNA]</scope>
    <source>
        <strain evidence="1 2">WH 0005</strain>
    </source>
</reference>
<proteinExistence type="predicted"/>
<protein>
    <submittedName>
        <fullName evidence="1">Uncharacterized protein</fullName>
    </submittedName>
</protein>
<organism evidence="1 2">
    <name type="scientific">Crocosphaera watsonii WH 0005</name>
    <dbReference type="NCBI Taxonomy" id="423472"/>
    <lineage>
        <taxon>Bacteria</taxon>
        <taxon>Bacillati</taxon>
        <taxon>Cyanobacteriota</taxon>
        <taxon>Cyanophyceae</taxon>
        <taxon>Oscillatoriophycideae</taxon>
        <taxon>Chroococcales</taxon>
        <taxon>Aphanothecaceae</taxon>
        <taxon>Crocosphaera</taxon>
    </lineage>
</organism>
<reference evidence="1 2" key="1">
    <citation type="submission" date="2013-01" db="EMBL/GenBank/DDBJ databases">
        <authorList>
            <person name="Bench S."/>
        </authorList>
    </citation>
    <scope>NUCLEOTIDE SEQUENCE [LARGE SCALE GENOMIC DNA]</scope>
    <source>
        <strain evidence="1 2">WH 0005</strain>
    </source>
</reference>